<accession>A0A1X0DE89</accession>
<reference evidence="1 2" key="1">
    <citation type="submission" date="2016-12" db="EMBL/GenBank/DDBJ databases">
        <title>The new phylogeny of genus Mycobacterium.</title>
        <authorList>
            <person name="Tortoli E."/>
            <person name="Trovato A."/>
            <person name="Cirillo D.M."/>
        </authorList>
    </citation>
    <scope>NUCLEOTIDE SEQUENCE [LARGE SCALE GENOMIC DNA]</scope>
    <source>
        <strain evidence="1 2">DSM 45130</strain>
    </source>
</reference>
<evidence type="ECO:0000313" key="2">
    <source>
        <dbReference type="Proteomes" id="UP000192801"/>
    </source>
</evidence>
<protein>
    <submittedName>
        <fullName evidence="1">Uncharacterized protein</fullName>
    </submittedName>
</protein>
<sequence>MSRPATVRYAGYLAAAEGAAGLIVAAVYLVAALTGAGRGLVRGPSGAENFSAGTAAWFAVMGAGVGAAGVALITGRRWGRGLAVFANLLLLGVAWYIRTSDQLVWAVLVAAVAITVLGLLFSPSAIGWVARSG</sequence>
<dbReference type="EMBL" id="MVHS01000019">
    <property type="protein sequence ID" value="ORA70695.1"/>
    <property type="molecule type" value="Genomic_DNA"/>
</dbReference>
<keyword evidence="2" id="KW-1185">Reference proteome</keyword>
<organism evidence="1 2">
    <name type="scientific">Mycolicibacterium insubricum</name>
    <dbReference type="NCBI Taxonomy" id="444597"/>
    <lineage>
        <taxon>Bacteria</taxon>
        <taxon>Bacillati</taxon>
        <taxon>Actinomycetota</taxon>
        <taxon>Actinomycetes</taxon>
        <taxon>Mycobacteriales</taxon>
        <taxon>Mycobacteriaceae</taxon>
        <taxon>Mycolicibacterium</taxon>
    </lineage>
</organism>
<name>A0A1X0DE89_9MYCO</name>
<gene>
    <name evidence="1" type="ORF">BST26_10185</name>
</gene>
<comment type="caution">
    <text evidence="1">The sequence shown here is derived from an EMBL/GenBank/DDBJ whole genome shotgun (WGS) entry which is preliminary data.</text>
</comment>
<evidence type="ECO:0000313" key="1">
    <source>
        <dbReference type="EMBL" id="ORA70695.1"/>
    </source>
</evidence>
<proteinExistence type="predicted"/>
<dbReference type="OrthoDB" id="4350592at2"/>
<dbReference type="RefSeq" id="WP_083030719.1">
    <property type="nucleotide sequence ID" value="NZ_AP022618.1"/>
</dbReference>
<dbReference type="AlphaFoldDB" id="A0A1X0DE89"/>
<dbReference type="STRING" id="444597.BST26_10185"/>
<dbReference type="Proteomes" id="UP000192801">
    <property type="component" value="Unassembled WGS sequence"/>
</dbReference>